<dbReference type="InterPro" id="IPR048640">
    <property type="entry name" value="MgtC-like_C"/>
</dbReference>
<name>A0A5A9VYJ2_9GAMM</name>
<feature type="domain" description="MgtC-like C-terminal" evidence="1">
    <location>
        <begin position="8"/>
        <end position="61"/>
    </location>
</feature>
<comment type="caution">
    <text evidence="2">The sequence shown here is derived from an EMBL/GenBank/DDBJ whole genome shotgun (WGS) entry which is preliminary data.</text>
</comment>
<gene>
    <name evidence="2" type="ORF">E1H14_12945</name>
</gene>
<reference evidence="2 3" key="1">
    <citation type="submission" date="2019-03" db="EMBL/GenBank/DDBJ databases">
        <title>Nitrincola sp. nov. isolated from an Indian soda lake.</title>
        <authorList>
            <person name="Joshi A."/>
            <person name="Thite S.V."/>
            <person name="Joseph N."/>
            <person name="Dhotre D."/>
            <person name="Moorthy M."/>
            <person name="Shouche Y.S."/>
        </authorList>
    </citation>
    <scope>NUCLEOTIDE SEQUENCE [LARGE SCALE GENOMIC DNA]</scope>
    <source>
        <strain evidence="2 3">MEB193</strain>
    </source>
</reference>
<dbReference type="EMBL" id="SMRS01000014">
    <property type="protein sequence ID" value="KAA0873536.1"/>
    <property type="molecule type" value="Genomic_DNA"/>
</dbReference>
<sequence length="66" mass="7244">MLIEGGCGLQLQKLDSEDDIHARHSRVRVSAQLMANQRNDNAVERVIGRVSLEPSVSSAGWDVKEA</sequence>
<dbReference type="OrthoDB" id="9811198at2"/>
<evidence type="ECO:0000313" key="3">
    <source>
        <dbReference type="Proteomes" id="UP000325302"/>
    </source>
</evidence>
<protein>
    <recommendedName>
        <fullName evidence="1">MgtC-like C-terminal domain-containing protein</fullName>
    </recommendedName>
</protein>
<dbReference type="Gene3D" id="3.30.70.260">
    <property type="match status" value="1"/>
</dbReference>
<organism evidence="2 3">
    <name type="scientific">Nitrincola tapanii</name>
    <dbReference type="NCBI Taxonomy" id="1708751"/>
    <lineage>
        <taxon>Bacteria</taxon>
        <taxon>Pseudomonadati</taxon>
        <taxon>Pseudomonadota</taxon>
        <taxon>Gammaproteobacteria</taxon>
        <taxon>Oceanospirillales</taxon>
        <taxon>Oceanospirillaceae</taxon>
        <taxon>Nitrincola</taxon>
    </lineage>
</organism>
<evidence type="ECO:0000259" key="1">
    <source>
        <dbReference type="Pfam" id="PF21770"/>
    </source>
</evidence>
<dbReference type="Pfam" id="PF21770">
    <property type="entry name" value="MgtC_SapB_C"/>
    <property type="match status" value="1"/>
</dbReference>
<evidence type="ECO:0000313" key="2">
    <source>
        <dbReference type="EMBL" id="KAA0873536.1"/>
    </source>
</evidence>
<dbReference type="Proteomes" id="UP000325302">
    <property type="component" value="Unassembled WGS sequence"/>
</dbReference>
<dbReference type="RefSeq" id="WP_149391905.1">
    <property type="nucleotide sequence ID" value="NZ_SMRS01000014.1"/>
</dbReference>
<dbReference type="AlphaFoldDB" id="A0A5A9VYJ2"/>
<accession>A0A5A9VYJ2</accession>
<keyword evidence="3" id="KW-1185">Reference proteome</keyword>
<proteinExistence type="predicted"/>